<keyword evidence="3" id="KW-1185">Reference proteome</keyword>
<reference evidence="2" key="3">
    <citation type="submission" date="2014-03" db="EMBL/GenBank/DDBJ databases">
        <title>Genome Sequence of the Tsetse Fly (Glossina morsitans): Vector of African Trypanosomiasis.</title>
        <authorList>
            <person name="Lawson D."/>
        </authorList>
    </citation>
    <scope>NUCLEOTIDE SEQUENCE [LARGE SCALE GENOMIC DNA]</scope>
    <source>
        <strain evidence="2">Yale</strain>
    </source>
</reference>
<dbReference type="EnsemblMetazoa" id="GMOY012284-RA">
    <property type="protein sequence ID" value="GMOY012284-PA"/>
    <property type="gene ID" value="GMOY012284"/>
</dbReference>
<dbReference type="Proteomes" id="UP000092444">
    <property type="component" value="Unassembled WGS sequence"/>
</dbReference>
<reference evidence="2" key="6">
    <citation type="submission" date="2025-05" db="UniProtKB">
        <authorList>
            <consortium name="EnsemblMetazoa"/>
        </authorList>
    </citation>
    <scope>IDENTIFICATION</scope>
    <source>
        <strain evidence="2">Yale</strain>
    </source>
</reference>
<sequence>MFFFFYFSVTTEAANITITVKMETVSTASIQSPHGQFRLPKTVLSDCQKCINHGYLVKFSKIW</sequence>
<name>D3TSH5_GLOMM</name>
<evidence type="ECO:0000313" key="1">
    <source>
        <dbReference type="EMBL" id="ADD20653.1"/>
    </source>
</evidence>
<dbReference type="AlphaFoldDB" id="D3TSH5"/>
<evidence type="ECO:0000313" key="2">
    <source>
        <dbReference type="EnsemblMetazoa" id="GMOY012284-PA"/>
    </source>
</evidence>
<reference evidence="1" key="2">
    <citation type="submission" date="2010-01" db="EMBL/GenBank/DDBJ databases">
        <authorList>
            <consortium name="International Glossina Genome Initiative"/>
            <person name="da Silva J."/>
            <person name="Ribeiro J.M.C."/>
            <person name="Abbeele J.V."/>
            <person name="Attardo G."/>
            <person name="Hao Z."/>
            <person name="Haines L.R."/>
            <person name="Soares M.B."/>
            <person name="Berriman M."/>
            <person name="Aksoy S."/>
            <person name="Lehane M.J."/>
        </authorList>
    </citation>
    <scope>NUCLEOTIDE SEQUENCE</scope>
    <source>
        <tissue evidence="1">Salivary gland</tissue>
    </source>
</reference>
<reference evidence="2" key="5">
    <citation type="submission" date="2016-07" db="UniProtKB">
        <authorList>
            <consortium name="VectorBase"/>
        </authorList>
    </citation>
    <scope>IDENTIFICATION</scope>
    <source>
        <strain evidence="2">Yale</strain>
    </source>
</reference>
<dbReference type="VEuPathDB" id="VectorBase:GMOY012284"/>
<accession>D3TSH5</accession>
<dbReference type="EMBL" id="EZ424377">
    <property type="protein sequence ID" value="ADD20653.1"/>
    <property type="molecule type" value="mRNA"/>
</dbReference>
<evidence type="ECO:0000313" key="3">
    <source>
        <dbReference type="Proteomes" id="UP000092444"/>
    </source>
</evidence>
<organism evidence="1">
    <name type="scientific">Glossina morsitans morsitans</name>
    <name type="common">Savannah tsetse fly</name>
    <dbReference type="NCBI Taxonomy" id="37546"/>
    <lineage>
        <taxon>Eukaryota</taxon>
        <taxon>Metazoa</taxon>
        <taxon>Ecdysozoa</taxon>
        <taxon>Arthropoda</taxon>
        <taxon>Hexapoda</taxon>
        <taxon>Insecta</taxon>
        <taxon>Pterygota</taxon>
        <taxon>Neoptera</taxon>
        <taxon>Endopterygota</taxon>
        <taxon>Diptera</taxon>
        <taxon>Brachycera</taxon>
        <taxon>Muscomorpha</taxon>
        <taxon>Hippoboscoidea</taxon>
        <taxon>Glossinidae</taxon>
        <taxon>Glossina</taxon>
    </lineage>
</organism>
<dbReference type="EMBL" id="CCAG010020168">
    <property type="status" value="NOT_ANNOTATED_CDS"/>
    <property type="molecule type" value="Genomic_DNA"/>
</dbReference>
<reference evidence="2 3" key="4">
    <citation type="submission" date="2014-03" db="EMBL/GenBank/DDBJ databases">
        <title>Genome Sequence of the Tsetse Fly (Glossina morsitans): Vector of African Trypanosomiasis.</title>
        <authorList>
            <consortium name="International Glossina Genome Initiative W.H.O."/>
            <person name="Lawson D."/>
        </authorList>
    </citation>
    <scope>NUCLEOTIDE SEQUENCE [LARGE SCALE GENOMIC DNA]</scope>
    <source>
        <strain evidence="2 3">Yale</strain>
    </source>
</reference>
<protein>
    <submittedName>
        <fullName evidence="1 2">Hypothetical secreted peptide</fullName>
    </submittedName>
</protein>
<proteinExistence type="evidence at transcript level"/>
<reference evidence="1" key="1">
    <citation type="journal article" date="2010" name="BMC Genomics">
        <title>An insight into the sialome of Glossina morsitans morsitans.</title>
        <authorList>
            <person name="Alves-Silva J."/>
            <person name="Ribeiro J.M."/>
            <person name="Van Den Abbeele J."/>
            <person name="Attardo G."/>
            <person name="Hao Z."/>
            <person name="Haines L.R."/>
            <person name="Soares M.B."/>
            <person name="Berriman M."/>
            <person name="Aksoy S."/>
            <person name="Lehane M.J."/>
        </authorList>
    </citation>
    <scope>NUCLEOTIDE SEQUENCE</scope>
    <source>
        <tissue evidence="1">Salivary gland</tissue>
    </source>
</reference>